<evidence type="ECO:0000313" key="3">
    <source>
        <dbReference type="Proteomes" id="UP000193675"/>
    </source>
</evidence>
<dbReference type="GO" id="GO:0003824">
    <property type="term" value="F:catalytic activity"/>
    <property type="evidence" value="ECO:0007669"/>
    <property type="project" value="InterPro"/>
</dbReference>
<protein>
    <submittedName>
        <fullName evidence="2">Amidase</fullName>
    </submittedName>
</protein>
<gene>
    <name evidence="2" type="ORF">B7H17_22935</name>
</gene>
<dbReference type="Gene3D" id="3.90.1300.10">
    <property type="entry name" value="Amidase signature (AS) domain"/>
    <property type="match status" value="1"/>
</dbReference>
<comment type="caution">
    <text evidence="2">The sequence shown here is derived from an EMBL/GenBank/DDBJ whole genome shotgun (WGS) entry which is preliminary data.</text>
</comment>
<dbReference type="EMBL" id="NBWC01000041">
    <property type="protein sequence ID" value="ORL60118.1"/>
    <property type="molecule type" value="Genomic_DNA"/>
</dbReference>
<name>A0A1X0ZPJ5_PSEPU</name>
<dbReference type="Proteomes" id="UP000193675">
    <property type="component" value="Unassembled WGS sequence"/>
</dbReference>
<dbReference type="InterPro" id="IPR000120">
    <property type="entry name" value="Amidase"/>
</dbReference>
<accession>A0A1X0ZPJ5</accession>
<dbReference type="Pfam" id="PF01425">
    <property type="entry name" value="Amidase"/>
    <property type="match status" value="1"/>
</dbReference>
<dbReference type="PANTHER" id="PTHR11895:SF176">
    <property type="entry name" value="AMIDASE AMID-RELATED"/>
    <property type="match status" value="1"/>
</dbReference>
<reference evidence="2 3" key="1">
    <citation type="submission" date="2017-04" db="EMBL/GenBank/DDBJ databases">
        <title>Presence of VIM-2 positive Pseudomonas species in chickens and their surrounding environment.</title>
        <authorList>
            <person name="Zhang R."/>
        </authorList>
    </citation>
    <scope>NUCLEOTIDE SEQUENCE [LARGE SCALE GENOMIC DNA]</scope>
    <source>
        <strain evidence="2 3">DZ-C18</strain>
    </source>
</reference>
<dbReference type="InterPro" id="IPR023631">
    <property type="entry name" value="Amidase_dom"/>
</dbReference>
<sequence>MSPDVEFRDLIDVGGLIARRALTSVEVTEGLLARIQRIDGSLNAYARILGDSAIQQAKKADREIAEGLYRGPLHGVPIAVKDLCWIEGIPTAAGTAIHKNFVPTHDATVVRKLKDAGAVLIGKTQLTEGAYSDYHPSIPPVRNPWNTDYWTGISSSGSAVAVAVGLCFGSIASDTGGSIRWPSAANGVTGLKPTWGRVSRYGTFDLAPSLDHIGPIARSVTDVAAILNVIAGHDSHDPTTSLHPVGDYIADTIVDVRDKRIGIDRRWNSEDVDPEIQTALTEACTVFSNLGVEVVELSFPDVRQIVADWTPNCAVEAAVAHQSTYPLHKEQYGPILSSVIESGRGVSAMEYQRILLRRAMFRGQVEALFSSVDAILTPPQPFAPLTIGTIATLGEQPELIAKLQRYTCPFDMSGHPTLTFPGGFSTDGMPIGLQLIAASFDEASLFNLGAAYQRVTDWHRRHPDFDGSRTASHIQGLAR</sequence>
<proteinExistence type="predicted"/>
<evidence type="ECO:0000313" key="2">
    <source>
        <dbReference type="EMBL" id="ORL60118.1"/>
    </source>
</evidence>
<dbReference type="PANTHER" id="PTHR11895">
    <property type="entry name" value="TRANSAMIDASE"/>
    <property type="match status" value="1"/>
</dbReference>
<dbReference type="SUPFAM" id="SSF75304">
    <property type="entry name" value="Amidase signature (AS) enzymes"/>
    <property type="match status" value="1"/>
</dbReference>
<evidence type="ECO:0000259" key="1">
    <source>
        <dbReference type="Pfam" id="PF01425"/>
    </source>
</evidence>
<dbReference type="RefSeq" id="WP_084858868.1">
    <property type="nucleotide sequence ID" value="NZ_JAOTEI010000008.1"/>
</dbReference>
<dbReference type="AlphaFoldDB" id="A0A1X0ZPJ5"/>
<dbReference type="InterPro" id="IPR036928">
    <property type="entry name" value="AS_sf"/>
</dbReference>
<dbReference type="OrthoDB" id="9811471at2"/>
<feature type="domain" description="Amidase" evidence="1">
    <location>
        <begin position="26"/>
        <end position="445"/>
    </location>
</feature>
<organism evidence="2 3">
    <name type="scientific">Pseudomonas putida</name>
    <name type="common">Arthrobacter siderocapsulatus</name>
    <dbReference type="NCBI Taxonomy" id="303"/>
    <lineage>
        <taxon>Bacteria</taxon>
        <taxon>Pseudomonadati</taxon>
        <taxon>Pseudomonadota</taxon>
        <taxon>Gammaproteobacteria</taxon>
        <taxon>Pseudomonadales</taxon>
        <taxon>Pseudomonadaceae</taxon>
        <taxon>Pseudomonas</taxon>
    </lineage>
</organism>